<proteinExistence type="inferred from homology"/>
<protein>
    <submittedName>
        <fullName evidence="6">Unconventional prefoldin RPB5 interactor</fullName>
    </submittedName>
</protein>
<dbReference type="InterPro" id="IPR052255">
    <property type="entry name" value="RNA_pol_II_subunit5-mediator"/>
</dbReference>
<dbReference type="AlphaFoldDB" id="A0A0K8WKC5"/>
<feature type="coiled-coil region" evidence="4">
    <location>
        <begin position="85"/>
        <end position="112"/>
    </location>
</feature>
<name>A0A0K8WKC5_BACLA</name>
<dbReference type="PANTHER" id="PTHR15111">
    <property type="entry name" value="RNA POLYMERASE II SUBUNIT 5-MEDIATING PROTEIN NNX3"/>
    <property type="match status" value="1"/>
</dbReference>
<keyword evidence="4" id="KW-0175">Coiled coil</keyword>
<comment type="subcellular location">
    <subcellularLocation>
        <location evidence="1">Nucleus</location>
    </subcellularLocation>
</comment>
<accession>A0A0K8WKC5</accession>
<dbReference type="PANTHER" id="PTHR15111:SF0">
    <property type="entry name" value="UNCONVENTIONAL PREFOLDIN RPB5 INTERACTOR 1"/>
    <property type="match status" value="1"/>
</dbReference>
<gene>
    <name evidence="6" type="primary">URI1</name>
    <name evidence="6" type="ORF">c0_g1_i2</name>
</gene>
<dbReference type="InterPro" id="IPR004127">
    <property type="entry name" value="Prefoldin_subunit_alpha"/>
</dbReference>
<keyword evidence="2" id="KW-0539">Nucleus</keyword>
<evidence type="ECO:0000256" key="5">
    <source>
        <dbReference type="SAM" id="MobiDB-lite"/>
    </source>
</evidence>
<reference evidence="6" key="1">
    <citation type="submission" date="2015-06" db="EMBL/GenBank/DDBJ databases">
        <authorList>
            <person name="Hoefler B.C."/>
            <person name="Straight P.D."/>
        </authorList>
    </citation>
    <scope>NUCLEOTIDE SEQUENCE</scope>
</reference>
<organism evidence="6">
    <name type="scientific">Bactrocera latifrons</name>
    <name type="common">Malaysian fruit fly</name>
    <name type="synonym">Chaetodacus latifrons</name>
    <dbReference type="NCBI Taxonomy" id="174628"/>
    <lineage>
        <taxon>Eukaryota</taxon>
        <taxon>Metazoa</taxon>
        <taxon>Ecdysozoa</taxon>
        <taxon>Arthropoda</taxon>
        <taxon>Hexapoda</taxon>
        <taxon>Insecta</taxon>
        <taxon>Pterygota</taxon>
        <taxon>Neoptera</taxon>
        <taxon>Endopterygota</taxon>
        <taxon>Diptera</taxon>
        <taxon>Brachycera</taxon>
        <taxon>Muscomorpha</taxon>
        <taxon>Tephritoidea</taxon>
        <taxon>Tephritidae</taxon>
        <taxon>Bactrocera</taxon>
        <taxon>Bactrocera</taxon>
    </lineage>
</organism>
<feature type="compositionally biased region" description="Basic residues" evidence="5">
    <location>
        <begin position="597"/>
        <end position="614"/>
    </location>
</feature>
<dbReference type="Pfam" id="PF02996">
    <property type="entry name" value="Prefoldin"/>
    <property type="match status" value="1"/>
</dbReference>
<dbReference type="GO" id="GO:0000122">
    <property type="term" value="P:negative regulation of transcription by RNA polymerase II"/>
    <property type="evidence" value="ECO:0007669"/>
    <property type="project" value="TreeGrafter"/>
</dbReference>
<dbReference type="CDD" id="cd23159">
    <property type="entry name" value="Prefoldin_URI1"/>
    <property type="match status" value="1"/>
</dbReference>
<sequence>MEKRQEALWEALAKNGEEATRWKNYKDENGTAVENLDRFSKNLTVDVMVPIGRKAYMPGQLIHTNEVLVGHYQNYFSKCSAHKAKEIGEYRIKMAQENLEKLQNESNLWKNKLDKPYTEGVFPSKEDYEIIENYDEEKEMIWREQHNVRVKLAKEREKEERQSNISKVPNENNIKDSSDINVFKILEEAELKEELENELERLEIDDISNDTIKELMNGEMKLPSEKPRVAHLAKIQEQTETQANCEKSDINIEKDLQRIVKKTIVRTNNYNRPNPEMIESSINTEDLDVDFGELPQEVQIIKEQEKNLPALDQIKILRHKILTLPLHTQDVIDTLVTLEALERLLGLAEDNAEYQAEDDISKESDIELEEISATKQNTNEEKPTKRRISFALQNETLEFRKNETISQMLPKSQQKLKEVIKHDKYELNPNISKTKTDTKIKDRKKNIIDRVEQNIRFIADNQSTRDFQLVDKILEPSLAGVYTLHIHFQHSENLQNETILNSENSEITTIPSTPADLYQTYLKNKEKQSEDKHKSTTQQIIFANAYNGEDKVKVPLLKEADRLQSYQDQRMEFSKPTTENKSILRNKSAVEREQHKLNRKNRAKSNNKESKKKTAIPVDEDEYMSAYYKVMNEVIEKPLTEPEPLPECKYIDAHTPKKTNKSLQTKSRSNRKNLINIFNLNK</sequence>
<dbReference type="InterPro" id="IPR009053">
    <property type="entry name" value="Prefoldin"/>
</dbReference>
<evidence type="ECO:0000256" key="3">
    <source>
        <dbReference type="ARBA" id="ARBA00038295"/>
    </source>
</evidence>
<evidence type="ECO:0000313" key="6">
    <source>
        <dbReference type="EMBL" id="JAI51542.1"/>
    </source>
</evidence>
<feature type="compositionally biased region" description="Polar residues" evidence="5">
    <location>
        <begin position="575"/>
        <end position="585"/>
    </location>
</feature>
<comment type="similarity">
    <text evidence="3">Belongs to the RNA polymerase II subunit 5-mediating protein family.</text>
</comment>
<dbReference type="GO" id="GO:0005634">
    <property type="term" value="C:nucleus"/>
    <property type="evidence" value="ECO:0007669"/>
    <property type="project" value="UniProtKB-SubCell"/>
</dbReference>
<evidence type="ECO:0000256" key="4">
    <source>
        <dbReference type="SAM" id="Coils"/>
    </source>
</evidence>
<dbReference type="GO" id="GO:0019212">
    <property type="term" value="F:phosphatase inhibitor activity"/>
    <property type="evidence" value="ECO:0007669"/>
    <property type="project" value="TreeGrafter"/>
</dbReference>
<evidence type="ECO:0000256" key="1">
    <source>
        <dbReference type="ARBA" id="ARBA00004123"/>
    </source>
</evidence>
<dbReference type="Gene3D" id="1.10.287.370">
    <property type="match status" value="1"/>
</dbReference>
<evidence type="ECO:0000256" key="2">
    <source>
        <dbReference type="ARBA" id="ARBA00023242"/>
    </source>
</evidence>
<dbReference type="SUPFAM" id="SSF46579">
    <property type="entry name" value="Prefoldin"/>
    <property type="match status" value="1"/>
</dbReference>
<dbReference type="GO" id="GO:0003714">
    <property type="term" value="F:transcription corepressor activity"/>
    <property type="evidence" value="ECO:0007669"/>
    <property type="project" value="TreeGrafter"/>
</dbReference>
<dbReference type="EMBL" id="GDHF01000772">
    <property type="protein sequence ID" value="JAI51542.1"/>
    <property type="molecule type" value="Transcribed_RNA"/>
</dbReference>
<dbReference type="GO" id="GO:0003682">
    <property type="term" value="F:chromatin binding"/>
    <property type="evidence" value="ECO:0007669"/>
    <property type="project" value="TreeGrafter"/>
</dbReference>
<feature type="region of interest" description="Disordered" evidence="5">
    <location>
        <begin position="572"/>
        <end position="617"/>
    </location>
</feature>
<dbReference type="OrthoDB" id="153872at2759"/>